<evidence type="ECO:0000313" key="1">
    <source>
        <dbReference type="Proteomes" id="UP000228380"/>
    </source>
</evidence>
<keyword evidence="1" id="KW-1185">Reference proteome</keyword>
<protein>
    <submittedName>
        <fullName evidence="2">Secreted RxLR effector protein 161-like</fullName>
    </submittedName>
</protein>
<dbReference type="SUPFAM" id="SSF56672">
    <property type="entry name" value="DNA/RNA polymerases"/>
    <property type="match status" value="1"/>
</dbReference>
<organism evidence="1 2">
    <name type="scientific">Phoenix dactylifera</name>
    <name type="common">Date palm</name>
    <dbReference type="NCBI Taxonomy" id="42345"/>
    <lineage>
        <taxon>Eukaryota</taxon>
        <taxon>Viridiplantae</taxon>
        <taxon>Streptophyta</taxon>
        <taxon>Embryophyta</taxon>
        <taxon>Tracheophyta</taxon>
        <taxon>Spermatophyta</taxon>
        <taxon>Magnoliopsida</taxon>
        <taxon>Liliopsida</taxon>
        <taxon>Arecaceae</taxon>
        <taxon>Coryphoideae</taxon>
        <taxon>Phoeniceae</taxon>
        <taxon>Phoenix</taxon>
    </lineage>
</organism>
<dbReference type="RefSeq" id="XP_038981708.1">
    <property type="nucleotide sequence ID" value="XM_039125780.1"/>
</dbReference>
<dbReference type="KEGG" id="pda:120110532"/>
<dbReference type="Proteomes" id="UP000228380">
    <property type="component" value="Chromosome 4"/>
</dbReference>
<dbReference type="CDD" id="cd09272">
    <property type="entry name" value="RNase_HI_RT_Ty1"/>
    <property type="match status" value="1"/>
</dbReference>
<reference evidence="1" key="1">
    <citation type="journal article" date="2019" name="Nat. Commun.">
        <title>Genome-wide association mapping of date palm fruit traits.</title>
        <authorList>
            <person name="Hazzouri K.M."/>
            <person name="Gros-Balthazard M."/>
            <person name="Flowers J.M."/>
            <person name="Copetti D."/>
            <person name="Lemansour A."/>
            <person name="Lebrun M."/>
            <person name="Masmoudi K."/>
            <person name="Ferrand S."/>
            <person name="Dhar M.I."/>
            <person name="Fresquez Z.A."/>
            <person name="Rosas U."/>
            <person name="Zhang J."/>
            <person name="Talag J."/>
            <person name="Lee S."/>
            <person name="Kudrna D."/>
            <person name="Powell R.F."/>
            <person name="Leitch I.J."/>
            <person name="Krueger R.R."/>
            <person name="Wing R.A."/>
            <person name="Amiri K.M.A."/>
            <person name="Purugganan M.D."/>
        </authorList>
    </citation>
    <scope>NUCLEOTIDE SEQUENCE [LARGE SCALE GENOMIC DNA]</scope>
    <source>
        <strain evidence="1">cv. Khalas</strain>
    </source>
</reference>
<dbReference type="PANTHER" id="PTHR11439">
    <property type="entry name" value="GAG-POL-RELATED RETROTRANSPOSON"/>
    <property type="match status" value="1"/>
</dbReference>
<proteinExistence type="predicted"/>
<dbReference type="GeneID" id="120110532"/>
<evidence type="ECO:0000313" key="2">
    <source>
        <dbReference type="RefSeq" id="XP_038981708.1"/>
    </source>
</evidence>
<sequence length="234" mass="26549">MENASPVSTLMEVGLKLTKDDDKRMIDATLCRSLVGSLMYLTATRPDLMFAVSLISRFMESPRRIHWEVAKRILRYVRGTIDYGIHYARVSNSSLVGYSDSDWSGSIDDSKITSGFVFHIGSGAISWASKKQPIVALSTAEAEYISLALAGCQALWLRWILQELKHSQNERTKLFCDNSSAIALTKNPVFHGKSKQPSIFESSIILFEIWSKMERLRSSIAKRKIKWRIFSPRH</sequence>
<dbReference type="OrthoDB" id="662868at2759"/>
<dbReference type="InterPro" id="IPR043502">
    <property type="entry name" value="DNA/RNA_pol_sf"/>
</dbReference>
<name>A0A8B9ACP5_PHODC</name>
<accession>A0A8B9ACP5</accession>
<gene>
    <name evidence="2" type="primary">LOC120110532</name>
</gene>
<dbReference type="AlphaFoldDB" id="A0A8B9ACP5"/>
<reference evidence="2" key="2">
    <citation type="submission" date="2025-08" db="UniProtKB">
        <authorList>
            <consortium name="RefSeq"/>
        </authorList>
    </citation>
    <scope>IDENTIFICATION</scope>
    <source>
        <tissue evidence="2">Young leaves</tissue>
    </source>
</reference>
<dbReference type="PANTHER" id="PTHR11439:SF443">
    <property type="entry name" value="RNA-DIRECTED DNA POLYMERASE"/>
    <property type="match status" value="1"/>
</dbReference>